<dbReference type="Pfam" id="PF09140">
    <property type="entry name" value="MipZ"/>
    <property type="match status" value="1"/>
</dbReference>
<gene>
    <name evidence="1" type="ordered locus">amb3819</name>
</gene>
<dbReference type="SUPFAM" id="SSF52540">
    <property type="entry name" value="P-loop containing nucleoside triphosphate hydrolases"/>
    <property type="match status" value="1"/>
</dbReference>
<name>Q2W0K2_PARM1</name>
<dbReference type="Gene3D" id="3.40.50.300">
    <property type="entry name" value="P-loop containing nucleotide triphosphate hydrolases"/>
    <property type="match status" value="1"/>
</dbReference>
<dbReference type="InterPro" id="IPR050678">
    <property type="entry name" value="DNA_Partitioning_ATPase"/>
</dbReference>
<reference evidence="1 2" key="1">
    <citation type="journal article" date="2005" name="DNA Res.">
        <title>Complete genome sequence of the facultative anaerobic magnetotactic bacterium Magnetospirillum sp. strain AMB-1.</title>
        <authorList>
            <person name="Matsunaga T."/>
            <person name="Okamura Y."/>
            <person name="Fukuda Y."/>
            <person name="Wahyudi A.T."/>
            <person name="Murase Y."/>
            <person name="Takeyama H."/>
        </authorList>
    </citation>
    <scope>NUCLEOTIDE SEQUENCE [LARGE SCALE GENOMIC DNA]</scope>
    <source>
        <strain evidence="2">ATCC 700264 / AMB-1</strain>
    </source>
</reference>
<sequence>METTRQDEIPPPDGRRHDIEREAMSKKAHVIVVGNEKGGTGKSTISMHLIVSLLDRGLSVGSIDIDARQATLTRYIGNRAARQDRTELSLPIPEHMAIPPTGDASADCARLEEVFRDFAARHDVVVIDTPGSDHPMSRLGHSFADTLVTPLNDSLVDLDVLALVEPGSMKIRRPSHYAEMVWETKKARAMRGEKAVVDWIVLRNRLSTLDARNKRDMEKLLADLSKRVGFRVIPGLGERVIYRSMFLEGLTLIDLKKKPLGFDFNMSHVAARQELRTLVEAIGLGQPG</sequence>
<organism evidence="1 2">
    <name type="scientific">Paramagnetospirillum magneticum (strain ATCC 700264 / AMB-1)</name>
    <name type="common">Magnetospirillum magneticum</name>
    <dbReference type="NCBI Taxonomy" id="342108"/>
    <lineage>
        <taxon>Bacteria</taxon>
        <taxon>Pseudomonadati</taxon>
        <taxon>Pseudomonadota</taxon>
        <taxon>Alphaproteobacteria</taxon>
        <taxon>Rhodospirillales</taxon>
        <taxon>Magnetospirillaceae</taxon>
        <taxon>Paramagnetospirillum</taxon>
    </lineage>
</organism>
<dbReference type="InterPro" id="IPR015223">
    <property type="entry name" value="MipZ"/>
</dbReference>
<dbReference type="PANTHER" id="PTHR13696">
    <property type="entry name" value="P-LOOP CONTAINING NUCLEOSIDE TRIPHOSPHATE HYDROLASE"/>
    <property type="match status" value="1"/>
</dbReference>
<accession>Q2W0K2</accession>
<dbReference type="STRING" id="342108.amb3819"/>
<evidence type="ECO:0000313" key="1">
    <source>
        <dbReference type="EMBL" id="BAE52623.1"/>
    </source>
</evidence>
<dbReference type="Proteomes" id="UP000007058">
    <property type="component" value="Chromosome"/>
</dbReference>
<dbReference type="KEGG" id="mag:amb3819"/>
<dbReference type="InterPro" id="IPR027417">
    <property type="entry name" value="P-loop_NTPase"/>
</dbReference>
<dbReference type="HOGENOM" id="CLU_080923_0_0_5"/>
<dbReference type="EMBL" id="AP007255">
    <property type="protein sequence ID" value="BAE52623.1"/>
    <property type="molecule type" value="Genomic_DNA"/>
</dbReference>
<dbReference type="AlphaFoldDB" id="Q2W0K2"/>
<evidence type="ECO:0000313" key="2">
    <source>
        <dbReference type="Proteomes" id="UP000007058"/>
    </source>
</evidence>
<dbReference type="PANTHER" id="PTHR13696:SF96">
    <property type="entry name" value="COBQ_COBB_MIND_PARA NUCLEOTIDE BINDING DOMAIN-CONTAINING PROTEIN"/>
    <property type="match status" value="1"/>
</dbReference>
<dbReference type="CDD" id="cd02042">
    <property type="entry name" value="ParAB_family"/>
    <property type="match status" value="1"/>
</dbReference>
<keyword evidence="2" id="KW-1185">Reference proteome</keyword>
<proteinExistence type="predicted"/>
<protein>
    <submittedName>
        <fullName evidence="1">ATPase involved in chromosome partitioning</fullName>
    </submittedName>
</protein>